<dbReference type="Pfam" id="PF14252">
    <property type="entry name" value="DUF4347"/>
    <property type="match status" value="1"/>
</dbReference>
<dbReference type="GO" id="GO:0005576">
    <property type="term" value="C:extracellular region"/>
    <property type="evidence" value="ECO:0007669"/>
    <property type="project" value="UniProtKB-SubCell"/>
</dbReference>
<accession>A0AA96WGQ1</accession>
<feature type="domain" description="DUF4347" evidence="8">
    <location>
        <begin position="13"/>
        <end position="161"/>
    </location>
</feature>
<organism evidence="9">
    <name type="scientific">Leptolyngbya sp. NK1-12</name>
    <dbReference type="NCBI Taxonomy" id="2547451"/>
    <lineage>
        <taxon>Bacteria</taxon>
        <taxon>Bacillati</taxon>
        <taxon>Cyanobacteriota</taxon>
        <taxon>Cyanophyceae</taxon>
        <taxon>Leptolyngbyales</taxon>
        <taxon>Leptolyngbyaceae</taxon>
        <taxon>Leptolyngbya group</taxon>
        <taxon>Leptolyngbya</taxon>
    </lineage>
</organism>
<dbReference type="SUPFAM" id="SSF51126">
    <property type="entry name" value="Pectin lyase-like"/>
    <property type="match status" value="1"/>
</dbReference>
<dbReference type="PANTHER" id="PTHR11319:SF35">
    <property type="entry name" value="OUTER MEMBRANE PROTEIN PMPC-RELATED"/>
    <property type="match status" value="1"/>
</dbReference>
<evidence type="ECO:0000256" key="4">
    <source>
        <dbReference type="ARBA" id="ARBA00022525"/>
    </source>
</evidence>
<keyword evidence="6" id="KW-0472">Membrane</keyword>
<dbReference type="InterPro" id="IPR025592">
    <property type="entry name" value="DUF4347"/>
</dbReference>
<dbReference type="EMBL" id="CP053586">
    <property type="protein sequence ID" value="WNZ24949.1"/>
    <property type="molecule type" value="Genomic_DNA"/>
</dbReference>
<protein>
    <submittedName>
        <fullName evidence="9">DUF4347 domain-containing protein</fullName>
    </submittedName>
</protein>
<proteinExistence type="predicted"/>
<evidence type="ECO:0000313" key="9">
    <source>
        <dbReference type="EMBL" id="WNZ24949.1"/>
    </source>
</evidence>
<dbReference type="AlphaFoldDB" id="A0AA96WGQ1"/>
<evidence type="ECO:0000256" key="6">
    <source>
        <dbReference type="ARBA" id="ARBA00023136"/>
    </source>
</evidence>
<reference evidence="9" key="1">
    <citation type="submission" date="2020-05" db="EMBL/GenBank/DDBJ databases">
        <authorList>
            <person name="Zhu T."/>
            <person name="Keshari N."/>
            <person name="Lu X."/>
        </authorList>
    </citation>
    <scope>NUCLEOTIDE SEQUENCE</scope>
    <source>
        <strain evidence="9">NK1-12</strain>
    </source>
</reference>
<gene>
    <name evidence="9" type="ORF">HJG54_20250</name>
</gene>
<dbReference type="PANTHER" id="PTHR11319">
    <property type="entry name" value="G PROTEIN-COUPLED RECEPTOR-RELATED"/>
    <property type="match status" value="1"/>
</dbReference>
<evidence type="ECO:0000256" key="5">
    <source>
        <dbReference type="ARBA" id="ARBA00022729"/>
    </source>
</evidence>
<dbReference type="RefSeq" id="WP_316430987.1">
    <property type="nucleotide sequence ID" value="NZ_CP053586.1"/>
</dbReference>
<dbReference type="InterPro" id="IPR011050">
    <property type="entry name" value="Pectin_lyase_fold/virulence"/>
</dbReference>
<keyword evidence="7" id="KW-0998">Cell outer membrane</keyword>
<sequence length="513" mass="51148">MTTQSSVSFNGQIAFVDAGVSDSASLVSQFQPGTEVHLLASSQDAIEQITQVLASRSGISAVHLVSHGSSGALQLGAETISDLSEYDAELQQWSNALTADADILLYGCNVAAGEAGVAFANSLAQLTDADVAASDDLTGLGGDWTLEYQTGSIETAAIADTTYQGTLVNFFVTSTADTVDATDNVLTLREAITAANNQAGTDNIFFSVNGTITLTGGELGISSDVNIYGNGAPFVTISGNNASRVFNINSGTVLLSGLTVANGFAGGDNGGGILNSGILTVQFCTLQGNLALLGGGINNRGTLTVSGSTFSGNSAPSGGGIFNRDTVTVSGSTFSGNSAGDGGGISNFGTLTVNSSTFSGNSADGLGGGGIYNLGTVTVSGSTFSGNSASRSEGGGINNLRTLTVRSSYFLNNRANTEGGGISNRFIGTATLIGNVISQNSANTGGGVFNDGNTVNLQLNNISSNTTATGPDLFGAFVSGLGTPGSFGFNVIGKGGGFSGIVNGVNGDVILVP</sequence>
<evidence type="ECO:0000256" key="3">
    <source>
        <dbReference type="ARBA" id="ARBA00004613"/>
    </source>
</evidence>
<comment type="subcellular location">
    <subcellularLocation>
        <location evidence="1">Cell envelope</location>
    </subcellularLocation>
    <subcellularLocation>
        <location evidence="2">Cell outer membrane</location>
    </subcellularLocation>
    <subcellularLocation>
        <location evidence="3">Secreted</location>
    </subcellularLocation>
</comment>
<keyword evidence="5" id="KW-0732">Signal</keyword>
<keyword evidence="4" id="KW-0964">Secreted</keyword>
<dbReference type="GO" id="GO:0009279">
    <property type="term" value="C:cell outer membrane"/>
    <property type="evidence" value="ECO:0007669"/>
    <property type="project" value="UniProtKB-SubCell"/>
</dbReference>
<dbReference type="InterPro" id="IPR003368">
    <property type="entry name" value="POMP_repeat"/>
</dbReference>
<evidence type="ECO:0000256" key="2">
    <source>
        <dbReference type="ARBA" id="ARBA00004442"/>
    </source>
</evidence>
<evidence type="ECO:0000259" key="8">
    <source>
        <dbReference type="Pfam" id="PF14252"/>
    </source>
</evidence>
<evidence type="ECO:0000256" key="1">
    <source>
        <dbReference type="ARBA" id="ARBA00004196"/>
    </source>
</evidence>
<name>A0AA96WGQ1_9CYAN</name>
<dbReference type="Pfam" id="PF02415">
    <property type="entry name" value="Chlam_PMP"/>
    <property type="match status" value="3"/>
</dbReference>
<evidence type="ECO:0000256" key="7">
    <source>
        <dbReference type="ARBA" id="ARBA00023237"/>
    </source>
</evidence>